<feature type="signal peptide" evidence="1">
    <location>
        <begin position="1"/>
        <end position="23"/>
    </location>
</feature>
<reference evidence="2 3" key="1">
    <citation type="submission" date="2018-05" db="EMBL/GenBank/DDBJ databases">
        <title>Marinilabilia rubrum sp. nov., isolated from saltern sediment.</title>
        <authorList>
            <person name="Zhang R."/>
        </authorList>
    </citation>
    <scope>NUCLEOTIDE SEQUENCE [LARGE SCALE GENOMIC DNA]</scope>
    <source>
        <strain evidence="2 3">WTE16</strain>
    </source>
</reference>
<evidence type="ECO:0000256" key="1">
    <source>
        <dbReference type="SAM" id="SignalP"/>
    </source>
</evidence>
<dbReference type="OrthoDB" id="1097715at2"/>
<dbReference type="Gene3D" id="2.40.128.410">
    <property type="match status" value="1"/>
</dbReference>
<accession>A0A2U2B697</accession>
<name>A0A2U2B697_9BACT</name>
<protein>
    <recommendedName>
        <fullName evidence="4">DUF4251 domain-containing protein</fullName>
    </recommendedName>
</protein>
<gene>
    <name evidence="2" type="ORF">DDZ16_14895</name>
</gene>
<keyword evidence="3" id="KW-1185">Reference proteome</keyword>
<dbReference type="Pfam" id="PF14059">
    <property type="entry name" value="DUF4251"/>
    <property type="match status" value="1"/>
</dbReference>
<comment type="caution">
    <text evidence="2">The sequence shown here is derived from an EMBL/GenBank/DDBJ whole genome shotgun (WGS) entry which is preliminary data.</text>
</comment>
<dbReference type="Proteomes" id="UP000244956">
    <property type="component" value="Unassembled WGS sequence"/>
</dbReference>
<evidence type="ECO:0000313" key="3">
    <source>
        <dbReference type="Proteomes" id="UP000244956"/>
    </source>
</evidence>
<evidence type="ECO:0000313" key="2">
    <source>
        <dbReference type="EMBL" id="PWD98587.1"/>
    </source>
</evidence>
<dbReference type="EMBL" id="QEWP01000013">
    <property type="protein sequence ID" value="PWD98587.1"/>
    <property type="molecule type" value="Genomic_DNA"/>
</dbReference>
<feature type="chain" id="PRO_5015402253" description="DUF4251 domain-containing protein" evidence="1">
    <location>
        <begin position="24"/>
        <end position="172"/>
    </location>
</feature>
<sequence>MKHSKTILLTFVFLFATVTSVLAQDKKTREEKRQEKFEETVQLIENLNFIFEADRAFPQGGASIDLTTNYGFLKIKKDSTAVGDLPFFGRAFSVDYGGSGGIEFSGKMEELEYSANKERKRISFSFKVKDDDYFQISFDFSYNGDASLNVISQNRSSIRYNGDISLPEEEKQ</sequence>
<dbReference type="InterPro" id="IPR025347">
    <property type="entry name" value="DUF4251"/>
</dbReference>
<keyword evidence="1" id="KW-0732">Signal</keyword>
<organism evidence="2 3">
    <name type="scientific">Marinilabilia rubra</name>
    <dbReference type="NCBI Taxonomy" id="2162893"/>
    <lineage>
        <taxon>Bacteria</taxon>
        <taxon>Pseudomonadati</taxon>
        <taxon>Bacteroidota</taxon>
        <taxon>Bacteroidia</taxon>
        <taxon>Marinilabiliales</taxon>
        <taxon>Marinilabiliaceae</taxon>
        <taxon>Marinilabilia</taxon>
    </lineage>
</organism>
<evidence type="ECO:0008006" key="4">
    <source>
        <dbReference type="Google" id="ProtNLM"/>
    </source>
</evidence>
<dbReference type="RefSeq" id="WP_109265339.1">
    <property type="nucleotide sequence ID" value="NZ_QEWP01000013.1"/>
</dbReference>
<dbReference type="AlphaFoldDB" id="A0A2U2B697"/>
<proteinExistence type="predicted"/>